<organism evidence="1 2">
    <name type="scientific">Zea mays</name>
    <name type="common">Maize</name>
    <dbReference type="NCBI Taxonomy" id="4577"/>
    <lineage>
        <taxon>Eukaryota</taxon>
        <taxon>Viridiplantae</taxon>
        <taxon>Streptophyta</taxon>
        <taxon>Embryophyta</taxon>
        <taxon>Tracheophyta</taxon>
        <taxon>Spermatophyta</taxon>
        <taxon>Magnoliopsida</taxon>
        <taxon>Liliopsida</taxon>
        <taxon>Poales</taxon>
        <taxon>Poaceae</taxon>
        <taxon>PACMAD clade</taxon>
        <taxon>Panicoideae</taxon>
        <taxon>Andropogonodae</taxon>
        <taxon>Andropogoneae</taxon>
        <taxon>Tripsacinae</taxon>
        <taxon>Zea</taxon>
    </lineage>
</organism>
<accession>A0A804MLV6</accession>
<dbReference type="EnsemblPlants" id="Zm00001eb096120_T001">
    <property type="protein sequence ID" value="Zm00001eb096120_P001"/>
    <property type="gene ID" value="Zm00001eb096120"/>
</dbReference>
<gene>
    <name evidence="1" type="primary">LOC103647269</name>
</gene>
<evidence type="ECO:0000313" key="1">
    <source>
        <dbReference type="EnsemblPlants" id="Zm00001eb096120_P001"/>
    </source>
</evidence>
<proteinExistence type="predicted"/>
<reference evidence="2" key="1">
    <citation type="submission" date="2015-12" db="EMBL/GenBank/DDBJ databases">
        <title>Update maize B73 reference genome by single molecule sequencing technologies.</title>
        <authorList>
            <consortium name="Maize Genome Sequencing Project"/>
            <person name="Ware D."/>
        </authorList>
    </citation>
    <scope>NUCLEOTIDE SEQUENCE [LARGE SCALE GENOMIC DNA]</scope>
    <source>
        <strain evidence="2">cv. B73</strain>
    </source>
</reference>
<keyword evidence="2" id="KW-1185">Reference proteome</keyword>
<dbReference type="Gramene" id="Zm00001eb096120_T001">
    <property type="protein sequence ID" value="Zm00001eb096120_P001"/>
    <property type="gene ID" value="Zm00001eb096120"/>
</dbReference>
<name>A0A804MLV6_MAIZE</name>
<reference evidence="1" key="2">
    <citation type="submission" date="2019-07" db="EMBL/GenBank/DDBJ databases">
        <authorList>
            <person name="Seetharam A."/>
            <person name="Woodhouse M."/>
            <person name="Cannon E."/>
        </authorList>
    </citation>
    <scope>NUCLEOTIDE SEQUENCE [LARGE SCALE GENOMIC DNA]</scope>
    <source>
        <strain evidence="1">cv. B73</strain>
    </source>
</reference>
<evidence type="ECO:0000313" key="2">
    <source>
        <dbReference type="Proteomes" id="UP000007305"/>
    </source>
</evidence>
<dbReference type="InParanoid" id="A0A804MLV6"/>
<dbReference type="Proteomes" id="UP000007305">
    <property type="component" value="Chromosome 2"/>
</dbReference>
<protein>
    <submittedName>
        <fullName evidence="1">Uncharacterized protein</fullName>
    </submittedName>
</protein>
<reference evidence="1" key="3">
    <citation type="submission" date="2021-05" db="UniProtKB">
        <authorList>
            <consortium name="EnsemblPlants"/>
        </authorList>
    </citation>
    <scope>IDENTIFICATION</scope>
    <source>
        <strain evidence="1">cv. B73</strain>
    </source>
</reference>
<dbReference type="AlphaFoldDB" id="A0A804MLV6"/>
<sequence>MNWLYAQSLVLAGARGERGVPRRHVHGVAPEHPEEGGELLDLRERVLRADVGHGRLEVDVEHVLEVLGGADVGVVDEADGAVAVRAALDLGEGDVAEGEGGEHLEEDGGAVGVVREHDAGLERPVGARDDGLPRQHDEAGDVAGVVLDAGGEDLEAVELGGARGRDGGGVPEAPRGDVLGGARGVVEGLAGHVEAHGVERQLALRQRLRVGDDPGEQLPSHPGEREEAVVDGELDLPDDVEAVPEEEVVVAVDAAAEGVLHGEHGAVGDPELDGLKGHLELVAGDGVAAWVGLGGGRLAVGARDALVRHAELRPVHGRRGQVADAERAGEVGHGHQIQLVRRRRRLQGWRGLLAVDPRRWLRVVVAAGIVAGAARAVAGEDGAGGLPVGAGEWGGGAARLGREARGSAPGCRAELVARRGGEGVEQSCGVHGDGRVDWIGLARRFGPPRPVWPCSLPGSWWLLFFLTPPALVWSGRLVC</sequence>